<comment type="pathway">
    <text evidence="4 11">Purine metabolism; AMP biosynthesis via salvage pathway; AMP from adenine: step 1/1.</text>
</comment>
<gene>
    <name evidence="11" type="primary">apt</name>
    <name evidence="13" type="ORF">CYJ25_03290</name>
</gene>
<evidence type="ECO:0000256" key="10">
    <source>
        <dbReference type="ARBA" id="ARBA00022726"/>
    </source>
</evidence>
<dbReference type="Gene3D" id="3.40.50.2020">
    <property type="match status" value="1"/>
</dbReference>
<dbReference type="HAMAP" id="MF_00004">
    <property type="entry name" value="Aden_phosphoribosyltr"/>
    <property type="match status" value="1"/>
</dbReference>
<dbReference type="InterPro" id="IPR050054">
    <property type="entry name" value="UPRTase/APRTase"/>
</dbReference>
<dbReference type="InterPro" id="IPR005764">
    <property type="entry name" value="Ade_phspho_trans"/>
</dbReference>
<evidence type="ECO:0000256" key="5">
    <source>
        <dbReference type="ARBA" id="ARBA00008391"/>
    </source>
</evidence>
<evidence type="ECO:0000256" key="3">
    <source>
        <dbReference type="ARBA" id="ARBA00004496"/>
    </source>
</evidence>
<dbReference type="NCBIfam" id="NF002634">
    <property type="entry name" value="PRK02304.1-3"/>
    <property type="match status" value="1"/>
</dbReference>
<dbReference type="OrthoDB" id="9803963at2"/>
<dbReference type="GO" id="GO:0006168">
    <property type="term" value="P:adenine salvage"/>
    <property type="evidence" value="ECO:0007669"/>
    <property type="project" value="InterPro"/>
</dbReference>
<comment type="caution">
    <text evidence="13">The sequence shown here is derived from an EMBL/GenBank/DDBJ whole genome shotgun (WGS) entry which is preliminary data.</text>
</comment>
<dbReference type="RefSeq" id="WP_101627784.1">
    <property type="nucleotide sequence ID" value="NZ_PKKJ01000002.1"/>
</dbReference>
<evidence type="ECO:0000256" key="6">
    <source>
        <dbReference type="ARBA" id="ARBA00011893"/>
    </source>
</evidence>
<evidence type="ECO:0000256" key="2">
    <source>
        <dbReference type="ARBA" id="ARBA00003968"/>
    </source>
</evidence>
<proteinExistence type="inferred from homology"/>
<dbReference type="EMBL" id="PKKJ01000002">
    <property type="protein sequence ID" value="PKY66572.1"/>
    <property type="molecule type" value="Genomic_DNA"/>
</dbReference>
<evidence type="ECO:0000313" key="13">
    <source>
        <dbReference type="EMBL" id="PKY66572.1"/>
    </source>
</evidence>
<dbReference type="EC" id="2.4.2.7" evidence="6 11"/>
<dbReference type="PANTHER" id="PTHR32315">
    <property type="entry name" value="ADENINE PHOSPHORIBOSYLTRANSFERASE"/>
    <property type="match status" value="1"/>
</dbReference>
<feature type="domain" description="Phosphoribosyltransferase" evidence="12">
    <location>
        <begin position="41"/>
        <end position="163"/>
    </location>
</feature>
<dbReference type="GO" id="GO:0002055">
    <property type="term" value="F:adenine binding"/>
    <property type="evidence" value="ECO:0007669"/>
    <property type="project" value="TreeGrafter"/>
</dbReference>
<comment type="function">
    <text evidence="2 11">Catalyzes a salvage reaction resulting in the formation of AMP, that is energically less costly than de novo synthesis.</text>
</comment>
<dbReference type="SUPFAM" id="SSF53271">
    <property type="entry name" value="PRTase-like"/>
    <property type="match status" value="1"/>
</dbReference>
<dbReference type="PANTHER" id="PTHR32315:SF3">
    <property type="entry name" value="ADENINE PHOSPHORIBOSYLTRANSFERASE"/>
    <property type="match status" value="1"/>
</dbReference>
<comment type="subcellular location">
    <subcellularLocation>
        <location evidence="3 11">Cytoplasm</location>
    </subcellularLocation>
</comment>
<dbReference type="NCBIfam" id="NF002636">
    <property type="entry name" value="PRK02304.1-5"/>
    <property type="match status" value="1"/>
</dbReference>
<dbReference type="GO" id="GO:0016208">
    <property type="term" value="F:AMP binding"/>
    <property type="evidence" value="ECO:0007669"/>
    <property type="project" value="TreeGrafter"/>
</dbReference>
<comment type="similarity">
    <text evidence="5 11">Belongs to the purine/pyrimidine phosphoribosyltransferase family.</text>
</comment>
<dbReference type="Proteomes" id="UP000234545">
    <property type="component" value="Unassembled WGS sequence"/>
</dbReference>
<evidence type="ECO:0000256" key="8">
    <source>
        <dbReference type="ARBA" id="ARBA00022676"/>
    </source>
</evidence>
<keyword evidence="8 11" id="KW-0328">Glycosyltransferase</keyword>
<dbReference type="NCBIfam" id="TIGR01090">
    <property type="entry name" value="apt"/>
    <property type="match status" value="1"/>
</dbReference>
<evidence type="ECO:0000313" key="14">
    <source>
        <dbReference type="Proteomes" id="UP000234545"/>
    </source>
</evidence>
<evidence type="ECO:0000256" key="11">
    <source>
        <dbReference type="HAMAP-Rule" id="MF_00004"/>
    </source>
</evidence>
<dbReference type="InterPro" id="IPR029057">
    <property type="entry name" value="PRTase-like"/>
</dbReference>
<evidence type="ECO:0000256" key="7">
    <source>
        <dbReference type="ARBA" id="ARBA00022490"/>
    </source>
</evidence>
<evidence type="ECO:0000256" key="1">
    <source>
        <dbReference type="ARBA" id="ARBA00000868"/>
    </source>
</evidence>
<dbReference type="UniPathway" id="UPA00588">
    <property type="reaction ID" value="UER00646"/>
</dbReference>
<evidence type="ECO:0000259" key="12">
    <source>
        <dbReference type="Pfam" id="PF00156"/>
    </source>
</evidence>
<dbReference type="GO" id="GO:0005737">
    <property type="term" value="C:cytoplasm"/>
    <property type="evidence" value="ECO:0007669"/>
    <property type="project" value="UniProtKB-SubCell"/>
</dbReference>
<name>A0A2I1I620_9ACTO</name>
<comment type="catalytic activity">
    <reaction evidence="1 11">
        <text>AMP + diphosphate = 5-phospho-alpha-D-ribose 1-diphosphate + adenine</text>
        <dbReference type="Rhea" id="RHEA:16609"/>
        <dbReference type="ChEBI" id="CHEBI:16708"/>
        <dbReference type="ChEBI" id="CHEBI:33019"/>
        <dbReference type="ChEBI" id="CHEBI:58017"/>
        <dbReference type="ChEBI" id="CHEBI:456215"/>
        <dbReference type="EC" id="2.4.2.7"/>
    </reaction>
</comment>
<dbReference type="AlphaFoldDB" id="A0A2I1I620"/>
<accession>A0A2I1I620</accession>
<dbReference type="FunFam" id="3.40.50.2020:FF:000021">
    <property type="entry name" value="Adenine phosphoribosyltransferase"/>
    <property type="match status" value="1"/>
</dbReference>
<dbReference type="GO" id="GO:0006166">
    <property type="term" value="P:purine ribonucleoside salvage"/>
    <property type="evidence" value="ECO:0007669"/>
    <property type="project" value="UniProtKB-UniRule"/>
</dbReference>
<dbReference type="InterPro" id="IPR000836">
    <property type="entry name" value="PRTase_dom"/>
</dbReference>
<evidence type="ECO:0000256" key="9">
    <source>
        <dbReference type="ARBA" id="ARBA00022679"/>
    </source>
</evidence>
<protein>
    <recommendedName>
        <fullName evidence="6 11">Adenine phosphoribosyltransferase</fullName>
        <shortName evidence="11">APRT</shortName>
        <ecNumber evidence="6 11">2.4.2.7</ecNumber>
    </recommendedName>
</protein>
<organism evidence="13 14">
    <name type="scientific">Schaalia turicensis</name>
    <dbReference type="NCBI Taxonomy" id="131111"/>
    <lineage>
        <taxon>Bacteria</taxon>
        <taxon>Bacillati</taxon>
        <taxon>Actinomycetota</taxon>
        <taxon>Actinomycetes</taxon>
        <taxon>Actinomycetales</taxon>
        <taxon>Actinomycetaceae</taxon>
        <taxon>Schaalia</taxon>
    </lineage>
</organism>
<keyword evidence="10 11" id="KW-0660">Purine salvage</keyword>
<evidence type="ECO:0000256" key="4">
    <source>
        <dbReference type="ARBA" id="ARBA00004659"/>
    </source>
</evidence>
<dbReference type="CDD" id="cd06223">
    <property type="entry name" value="PRTases_typeI"/>
    <property type="match status" value="1"/>
</dbReference>
<dbReference type="GO" id="GO:0003999">
    <property type="term" value="F:adenine phosphoribosyltransferase activity"/>
    <property type="evidence" value="ECO:0007669"/>
    <property type="project" value="UniProtKB-UniRule"/>
</dbReference>
<reference evidence="13 14" key="1">
    <citation type="submission" date="2017-12" db="EMBL/GenBank/DDBJ databases">
        <title>Phylogenetic diversity of female urinary microbiome.</title>
        <authorList>
            <person name="Thomas-White K."/>
            <person name="Wolfe A.J."/>
        </authorList>
    </citation>
    <scope>NUCLEOTIDE SEQUENCE [LARGE SCALE GENOMIC DNA]</scope>
    <source>
        <strain evidence="13 14">UMB0250</strain>
    </source>
</reference>
<keyword evidence="9 11" id="KW-0808">Transferase</keyword>
<dbReference type="GO" id="GO:0044209">
    <property type="term" value="P:AMP salvage"/>
    <property type="evidence" value="ECO:0007669"/>
    <property type="project" value="UniProtKB-UniRule"/>
</dbReference>
<dbReference type="Pfam" id="PF00156">
    <property type="entry name" value="Pribosyltran"/>
    <property type="match status" value="1"/>
</dbReference>
<comment type="subunit">
    <text evidence="11">Homodimer.</text>
</comment>
<keyword evidence="7 11" id="KW-0963">Cytoplasm</keyword>
<sequence>MSGELGAHIGELVDSNLGLVQDFPEPGVLFRDITPLIANGPAFKELIEMLAERYRGSVDAIAGLESRGFILGAPLAAELGVGMLTIRKAGKLPGHVIGVDYDLEYGSARMEIRPESVTPGSRVLVIDDVLATGGTAAASVDLLRQCGAHVSTVAVLLELEAFDGREKLAEHDVVTESALVV</sequence>